<feature type="compositionally biased region" description="Low complexity" evidence="1">
    <location>
        <begin position="270"/>
        <end position="283"/>
    </location>
</feature>
<comment type="caution">
    <text evidence="2">The sequence shown here is derived from an EMBL/GenBank/DDBJ whole genome shotgun (WGS) entry which is preliminary data.</text>
</comment>
<dbReference type="Proteomes" id="UP001066276">
    <property type="component" value="Chromosome 2_2"/>
</dbReference>
<sequence length="323" mass="33708">MAWPDPIRPYTSVVASTSTCSPRVFSGGKRATPSSMEEGAPPGVRGRQSSTVPRPTARVGGRIHDEEGGARAAQGPGEGSQSPRYQPPQSPCTHLAVRFSGFSSDPRVRGRRRPRPLGEGASAATGSSAAQPFLGPSAAGGGLREQIPPLPPSCCHLWLPVVAPRAFLKGGCVSPRVRKMKKGHPPGVPAAGPLLPANPPRRRQGGNSGEREVGGGEGGMPRAVQGPGVGSPLSQGGPLPSPRTHLFVWAPGQSPDPRGKENGGRRSPRRVTLQRLLLAAARTPPEPPARGERLPEWIPPPPRNDSAPGAPRRYSVASPRRSA</sequence>
<organism evidence="2 3">
    <name type="scientific">Pleurodeles waltl</name>
    <name type="common">Iberian ribbed newt</name>
    <dbReference type="NCBI Taxonomy" id="8319"/>
    <lineage>
        <taxon>Eukaryota</taxon>
        <taxon>Metazoa</taxon>
        <taxon>Chordata</taxon>
        <taxon>Craniata</taxon>
        <taxon>Vertebrata</taxon>
        <taxon>Euteleostomi</taxon>
        <taxon>Amphibia</taxon>
        <taxon>Batrachia</taxon>
        <taxon>Caudata</taxon>
        <taxon>Salamandroidea</taxon>
        <taxon>Salamandridae</taxon>
        <taxon>Pleurodelinae</taxon>
        <taxon>Pleurodeles</taxon>
    </lineage>
</organism>
<dbReference type="EMBL" id="JANPWB010000004">
    <property type="protein sequence ID" value="KAJ1193397.1"/>
    <property type="molecule type" value="Genomic_DNA"/>
</dbReference>
<reference evidence="2" key="1">
    <citation type="journal article" date="2022" name="bioRxiv">
        <title>Sequencing and chromosome-scale assembly of the giantPleurodeles waltlgenome.</title>
        <authorList>
            <person name="Brown T."/>
            <person name="Elewa A."/>
            <person name="Iarovenko S."/>
            <person name="Subramanian E."/>
            <person name="Araus A.J."/>
            <person name="Petzold A."/>
            <person name="Susuki M."/>
            <person name="Suzuki K.-i.T."/>
            <person name="Hayashi T."/>
            <person name="Toyoda A."/>
            <person name="Oliveira C."/>
            <person name="Osipova E."/>
            <person name="Leigh N.D."/>
            <person name="Simon A."/>
            <person name="Yun M.H."/>
        </authorList>
    </citation>
    <scope>NUCLEOTIDE SEQUENCE</scope>
    <source>
        <strain evidence="2">20211129_DDA</strain>
        <tissue evidence="2">Liver</tissue>
    </source>
</reference>
<proteinExistence type="predicted"/>
<evidence type="ECO:0000313" key="3">
    <source>
        <dbReference type="Proteomes" id="UP001066276"/>
    </source>
</evidence>
<keyword evidence="3" id="KW-1185">Reference proteome</keyword>
<feature type="region of interest" description="Disordered" evidence="1">
    <location>
        <begin position="1"/>
        <end position="140"/>
    </location>
</feature>
<feature type="region of interest" description="Disordered" evidence="1">
    <location>
        <begin position="178"/>
        <end position="323"/>
    </location>
</feature>
<gene>
    <name evidence="2" type="ORF">NDU88_002695</name>
</gene>
<dbReference type="AlphaFoldDB" id="A0AAV7V0F5"/>
<name>A0AAV7V0F5_PLEWA</name>
<accession>A0AAV7V0F5</accession>
<feature type="compositionally biased region" description="Low complexity" evidence="1">
    <location>
        <begin position="118"/>
        <end position="130"/>
    </location>
</feature>
<evidence type="ECO:0000313" key="2">
    <source>
        <dbReference type="EMBL" id="KAJ1193397.1"/>
    </source>
</evidence>
<protein>
    <submittedName>
        <fullName evidence="2">Uncharacterized protein</fullName>
    </submittedName>
</protein>
<evidence type="ECO:0000256" key="1">
    <source>
        <dbReference type="SAM" id="MobiDB-lite"/>
    </source>
</evidence>